<dbReference type="InterPro" id="IPR026377">
    <property type="entry name" value="Cell_surface_SprA"/>
</dbReference>
<reference evidence="3 4" key="1">
    <citation type="submission" date="2020-08" db="EMBL/GenBank/DDBJ databases">
        <title>Genomic Encyclopedia of Type Strains, Phase IV (KMG-IV): sequencing the most valuable type-strain genomes for metagenomic binning, comparative biology and taxonomic classification.</title>
        <authorList>
            <person name="Goeker M."/>
        </authorList>
    </citation>
    <scope>NUCLEOTIDE SEQUENCE [LARGE SCALE GENOMIC DNA]</scope>
    <source>
        <strain evidence="3 4">DSM 102983</strain>
    </source>
</reference>
<evidence type="ECO:0000259" key="2">
    <source>
        <dbReference type="Pfam" id="PF14349"/>
    </source>
</evidence>
<feature type="domain" description="Gliding motility protein SprA N-terminal" evidence="2">
    <location>
        <begin position="85"/>
        <end position="462"/>
    </location>
</feature>
<name>A0ABR6KN90_9BACT</name>
<evidence type="ECO:0000313" key="3">
    <source>
        <dbReference type="EMBL" id="MBB4622981.1"/>
    </source>
</evidence>
<gene>
    <name evidence="3" type="ORF">GGQ57_002890</name>
</gene>
<organism evidence="3 4">
    <name type="scientific">Parabacteroides faecis</name>
    <dbReference type="NCBI Taxonomy" id="1217282"/>
    <lineage>
        <taxon>Bacteria</taxon>
        <taxon>Pseudomonadati</taxon>
        <taxon>Bacteroidota</taxon>
        <taxon>Bacteroidia</taxon>
        <taxon>Bacteroidales</taxon>
        <taxon>Tannerellaceae</taxon>
        <taxon>Parabacteroides</taxon>
    </lineage>
</organism>
<evidence type="ECO:0000256" key="1">
    <source>
        <dbReference type="SAM" id="MobiDB-lite"/>
    </source>
</evidence>
<dbReference type="Proteomes" id="UP000533637">
    <property type="component" value="Unassembled WGS sequence"/>
</dbReference>
<dbReference type="NCBIfam" id="TIGR04189">
    <property type="entry name" value="surface_SprA"/>
    <property type="match status" value="1"/>
</dbReference>
<dbReference type="RefSeq" id="WP_183671260.1">
    <property type="nucleotide sequence ID" value="NZ_BMPB01000005.1"/>
</dbReference>
<feature type="domain" description="Gliding motility protein SprA N-terminal" evidence="2">
    <location>
        <begin position="1107"/>
        <end position="1643"/>
    </location>
</feature>
<feature type="region of interest" description="Disordered" evidence="1">
    <location>
        <begin position="1331"/>
        <end position="1359"/>
    </location>
</feature>
<accession>A0ABR6KN90</accession>
<keyword evidence="4" id="KW-1185">Reference proteome</keyword>
<evidence type="ECO:0000313" key="4">
    <source>
        <dbReference type="Proteomes" id="UP000533637"/>
    </source>
</evidence>
<dbReference type="Pfam" id="PF14349">
    <property type="entry name" value="SprA_N"/>
    <property type="match status" value="2"/>
</dbReference>
<dbReference type="EMBL" id="JACHOC010000005">
    <property type="protein sequence ID" value="MBB4622981.1"/>
    <property type="molecule type" value="Genomic_DNA"/>
</dbReference>
<proteinExistence type="predicted"/>
<comment type="caution">
    <text evidence="3">The sequence shown here is derived from an EMBL/GenBank/DDBJ whole genome shotgun (WGS) entry which is preliminary data.</text>
</comment>
<dbReference type="InterPro" id="IPR025684">
    <property type="entry name" value="SprA_N_dom"/>
</dbReference>
<feature type="compositionally biased region" description="Polar residues" evidence="1">
    <location>
        <begin position="1165"/>
        <end position="1185"/>
    </location>
</feature>
<sequence>MKKKTLKYLIWVTILLFGVSMVSLNADYLTYTAELPDIQLLEEQDFPDGKDTVPATRYPVSKTIPEGYEDLGKKLPMDLRDPENVKTVVEYDINTGRYVVRTRLGEKDLTTPIDLSPEEYQDYSMKQSLRSYYRQKNEEEFQKEADKQFNLADMQFGIGAAERIFGPGGVRVKTQGSAEVTLGLKRNSTKDPSLPERARSNTIFNFDESVQLNVQASVGSKVNFDMNYNTETSFDFDSKKLKLAYTGEEDEIIKSLEAGNVSMTTSNSLINGGAALFGMKADLQFGKLRVNALFAQQNSESKTVNSKGGVQTKDFELKIDEYDENRHFFLAHYFRNRYNEAVASLPQIYADINITRLEVWVTNKRGNYDQSRNIVAFTDIGENDDAYMANPGAFPVSGSKYPANSANSLYNQMTTTYSGARQISQVAQVLSGFTGGAEYEEVESARLLDANSEYTFDKQLGYISLNTSLQTDEVLAVAFEYEYNDVSGKRTGRVGEFSDSDPANPNNCLYVKLLKGVNMSPPMMYWDLMMKNIYSLGAYSVQKEKFRLDVMYQSDTTGTYVNYLPEASQDTASRKIWIRLMGADRLNAQNEKHPDGYFDFVEGYTVQPATGRVIFPTIEPFGSSLKEKLQGVVSPAIADKYVFQELYDTTQTAARQIAEKNKFIMRGEYKASSASEIQLGASNVARGSVRVTAAGATLTENVDYAVDYTSGTVTILNESIIAAGTPVSVSLENQTAYNMQRKTMMGLDLNYQFNPDFSLGATIMHMSEMPLSTKTAFGDESIKNTLWGFNIAYKTESQWLTNAFDKLPLLNLTKPSQIAFTGEFAHLIAGHYENKYTGGYSYLDDFESTQSGFDLLNPYPWKLASVPWDDNATARFPEASLTNDIEYGKNRALLAWYYVDGLFNRKNSSQAPTHIRNDKEQLSNHYVRAVYVDELFPDKDQGYNESSTIQALNLAYYPNERGPYNLDADLVNSDGTLQNPEKRWGGIMRKIDQSDFETANVEYIEFWLLDPYLYEAQEGVTAKGGDLYFNLGEVSEDVLKDGKKFYENGLPVDGDRSRVDSTVWGLVPKQQSTVYAFDNTSGARARQDVGLNGLSAEEEREYPAYAEFISKLMTKLSPTKIDSMMKDDYSPLMNPATDKYRYFRGTDLDENGVSILDRYKRYNGTEGNSAESGTSGERYDTSASKNPDVEDLNQDNTMNKNEKYFEYKVSIRPEDLKVGKNFIVDVKETFPKLPNGDNETSGKKNPAKWYLFKIPVKKYDRAVGAISDFKSIRFMRMYMTNFSKPTILRFGTFELVRGEWRSYEQDLSDPKVPPMVNGSLEVSSVNIEENSRREPIPYRVPPGVSRTQDPGQPQVNRQNEQALSMKVTELATRDARAVYKTTAYDLRQYKRLQLFTHAEALPLDADNYTQLVDGDLSVFIRLGSDYKNNYYEYEVPLKVTPTGKGSYEDIDVWPAENMLDFRFEVLTNLKLSRNKKKRAGDKGITFNTVYSEPDPDNLSNTISIVGNPSLSEVKTIMIGVRNVSGSNAVRSGEVWINELRLGEFNEEGGWAANANLNVAVSDLATVNVGGRIETAGFGALDQSLAERRIDDFTQYNVAANIEWGKFFPEKAKVSIPMYYAYSKDQTKAKYNPLDQDIKLDDALDAVETKAEKDSIKSVAVDQTVIKSISFNNVRADIRSKTPMPYDPANFSIGYSFSQTKRQNPETEYETTKDYRGNFAYNYTPYAKPFRPFQKMKKNNGYTRYIKQFSLNYLPSNISFQTAMMRNYNEMQLRDLENTGYKPEVTFSSEFYWDRAFSLRWDFTNNLNMTFTSGTNARIEEPYVQVNKELAADQYQVWKDSVKQSIADLGTPLKYDQTFNVTWNMPLQYIPVLDWVNSSVTYNAQYNWDRGAVTDTQYELGNTITNQRQIDWQGSLNLQSLYNKNKFLKKVNQKFSATRTATKKKEPKEIKLERDIQLNMDSGTVVQHGMFTKKVRITARGADGKVYAIKYKPLNYAQVMILNQDTAHLKLTIKPGPKATEDFLYKAAEHASRFLMMVRRINIQYATTDGMMVPGFSPMIGDIFGQGRSPFGLTPGLGFAFGAVNRDFLYDAKDRGWLIENTTNVNPAVMTSAKNLNIRANLEPITGLKIDLNANRVDTRSTDIQYMYAGMPELTGGNFTMTTVALGSFFKGIGNAGNNYASKSFEKFIENREIIAQRLENRYAGTFYPYGGFLSQTGYTGQLYDPGDNNELGISRNSSDVLIPAFLAAYTGKDPNKISHSPFPAIRSMLPNWRITYDGLIRIPAIKKYFKTVMLSHQYRCTYNVGAYETYSTWVDAGLGDNLGFIQNASDKPIPSSPYSISSVSLTESFSPLLGVDATMLNNITIRADYTTTRNLNLNISSYQIVEALSNKYTIGLGYKFAEFNKILKMKKTRDFSNDLTVRLDFSYNKMQSLIRKIEDSFTQATSGNVAKTIQFSADYGLSRALTLRAFYDLQINEPLISNAAYPTSNSNYGVALRFSLAQ</sequence>
<feature type="compositionally biased region" description="Polar residues" evidence="1">
    <location>
        <begin position="1345"/>
        <end position="1359"/>
    </location>
</feature>
<protein>
    <submittedName>
        <fullName evidence="3">Cell surface protein SprA</fullName>
    </submittedName>
</protein>
<feature type="region of interest" description="Disordered" evidence="1">
    <location>
        <begin position="1163"/>
        <end position="1195"/>
    </location>
</feature>